<dbReference type="Proteomes" id="UP000594688">
    <property type="component" value="Chromosome"/>
</dbReference>
<dbReference type="EMBL" id="CP048685">
    <property type="protein sequence ID" value="QPJ60884.1"/>
    <property type="molecule type" value="Genomic_DNA"/>
</dbReference>
<name>A0A7T0BTV8_9BACT</name>
<protein>
    <recommendedName>
        <fullName evidence="4">Transporter</fullName>
    </recommendedName>
</protein>
<evidence type="ECO:0000313" key="2">
    <source>
        <dbReference type="EMBL" id="QPJ60884.1"/>
    </source>
</evidence>
<feature type="signal peptide" evidence="1">
    <location>
        <begin position="1"/>
        <end position="24"/>
    </location>
</feature>
<evidence type="ECO:0000313" key="3">
    <source>
        <dbReference type="Proteomes" id="UP000594688"/>
    </source>
</evidence>
<feature type="chain" id="PRO_5032732050" description="Transporter" evidence="1">
    <location>
        <begin position="25"/>
        <end position="308"/>
    </location>
</feature>
<dbReference type="AlphaFoldDB" id="A0A7T0BTV8"/>
<sequence length="308" mass="33037">MRRRVLSTVVALFLLLPGAGSASAFDFNLQGSLKEGGLGHYVPPLSNPLFNETPYITTEFRPIFIYHDISDDFLTGGGRIHVIAAEARVAITDRLGIIASKDGYFDLDFDGVLQDDDGFANISLGVKYAIVNNPSENRIVTIGLEYEPPSGNLITSGIRMQGTADGFLDMFISAADTWGKIGIEGNIGLNLAIDPDRNSSMIHASAHADYEILPGLFPLAEVNLFSVVDDGARTPVTFEGVDIVNFGSGPTGPGTSGAGASTLITMNVGGRYHIMDHIMVGAGYEFPVSSNTNDLFGWRMTSDIVIYY</sequence>
<evidence type="ECO:0008006" key="4">
    <source>
        <dbReference type="Google" id="ProtNLM"/>
    </source>
</evidence>
<dbReference type="KEGG" id="nli:G3M70_02865"/>
<accession>A0A7T0BTV8</accession>
<organism evidence="2 3">
    <name type="scientific">Candidatus Nitronauta litoralis</name>
    <dbReference type="NCBI Taxonomy" id="2705533"/>
    <lineage>
        <taxon>Bacteria</taxon>
        <taxon>Pseudomonadati</taxon>
        <taxon>Nitrospinota/Tectimicrobiota group</taxon>
        <taxon>Nitrospinota</taxon>
        <taxon>Nitrospinia</taxon>
        <taxon>Nitrospinales</taxon>
        <taxon>Nitrospinaceae</taxon>
        <taxon>Candidatus Nitronauta</taxon>
    </lineage>
</organism>
<proteinExistence type="predicted"/>
<evidence type="ECO:0000256" key="1">
    <source>
        <dbReference type="SAM" id="SignalP"/>
    </source>
</evidence>
<gene>
    <name evidence="2" type="ORF">G3M70_02865</name>
</gene>
<keyword evidence="1" id="KW-0732">Signal</keyword>
<reference evidence="2 3" key="1">
    <citation type="submission" date="2020-02" db="EMBL/GenBank/DDBJ databases">
        <title>Genomic and physiological characterization of two novel Nitrospinaceae genera.</title>
        <authorList>
            <person name="Mueller A.J."/>
            <person name="Jung M.-Y."/>
            <person name="Strachan C.R."/>
            <person name="Herbold C.W."/>
            <person name="Kirkegaard R.H."/>
            <person name="Daims H."/>
        </authorList>
    </citation>
    <scope>NUCLEOTIDE SEQUENCE [LARGE SCALE GENOMIC DNA]</scope>
    <source>
        <strain evidence="2">EB</strain>
    </source>
</reference>